<dbReference type="EMBL" id="JAHLQT010031643">
    <property type="protein sequence ID" value="KAG7160204.1"/>
    <property type="molecule type" value="Genomic_DNA"/>
</dbReference>
<protein>
    <recommendedName>
        <fullName evidence="2">Nucleolus and neural progenitor protein-like N-terminal domain-containing protein</fullName>
    </recommendedName>
</protein>
<feature type="compositionally biased region" description="Basic and acidic residues" evidence="1">
    <location>
        <begin position="315"/>
        <end position="328"/>
    </location>
</feature>
<evidence type="ECO:0000313" key="4">
    <source>
        <dbReference type="Proteomes" id="UP000747542"/>
    </source>
</evidence>
<evidence type="ECO:0000313" key="3">
    <source>
        <dbReference type="EMBL" id="KAG7160204.1"/>
    </source>
</evidence>
<reference evidence="3" key="1">
    <citation type="journal article" date="2021" name="Sci. Adv.">
        <title>The American lobster genome reveals insights on longevity, neural, and immune adaptations.</title>
        <authorList>
            <person name="Polinski J.M."/>
            <person name="Zimin A.V."/>
            <person name="Clark K.F."/>
            <person name="Kohn A.B."/>
            <person name="Sadowski N."/>
            <person name="Timp W."/>
            <person name="Ptitsyn A."/>
            <person name="Khanna P."/>
            <person name="Romanova D.Y."/>
            <person name="Williams P."/>
            <person name="Greenwood S.J."/>
            <person name="Moroz L.L."/>
            <person name="Walt D.R."/>
            <person name="Bodnar A.G."/>
        </authorList>
    </citation>
    <scope>NUCLEOTIDE SEQUENCE</scope>
    <source>
        <strain evidence="3">GMGI-L3</strain>
    </source>
</reference>
<accession>A0A8J5MQN9</accession>
<sequence>MEVWNKREISRPPDYSIKYTQEERRLDNFDVCAQSLLEGVLCGHAVLCDTEVSGCFQREAAILTATLFQNGRHRTEKFYRVLKRVEKCSERWKELNLRENLDNLRQMMPTIPPAQRALALDLSGQLAKLYDDIFPWVQQLKGGSVPGVVTQGSLPQALTDDLHKYCSSLEVKSNSVIVKETGKYVQSSSLLSIFKEEEDKTITDSQLNEPAGHKRGLVDIEDEAVSCIQAKRPSCEKTELDVDYRPRALLMTPEEDIGVSVDSKKKLPRKSSSLINGVKKQKHLSGSLKTGIQIMNKSVGTAKNSSVSRGKKRKGDTDMLESNKKSKNGLDHYCPSLLKDESKVTQKFVKHYQRVNNNLKKICAVKDFNKFLKMEKMRRLEKDKKRISILLKKEEWKIFTKLIRKRVKKAEKLNSMKLSVSERVEVERLVAKTKIRIKFWLLYPDLKGKKPEDWKNILCEIKNNRTKPRRNR</sequence>
<evidence type="ECO:0000256" key="1">
    <source>
        <dbReference type="SAM" id="MobiDB-lite"/>
    </source>
</evidence>
<dbReference type="Proteomes" id="UP000747542">
    <property type="component" value="Unassembled WGS sequence"/>
</dbReference>
<name>A0A8J5MQN9_HOMAM</name>
<keyword evidence="4" id="KW-1185">Reference proteome</keyword>
<comment type="caution">
    <text evidence="3">The sequence shown here is derived from an EMBL/GenBank/DDBJ whole genome shotgun (WGS) entry which is preliminary data.</text>
</comment>
<organism evidence="3 4">
    <name type="scientific">Homarus americanus</name>
    <name type="common">American lobster</name>
    <dbReference type="NCBI Taxonomy" id="6706"/>
    <lineage>
        <taxon>Eukaryota</taxon>
        <taxon>Metazoa</taxon>
        <taxon>Ecdysozoa</taxon>
        <taxon>Arthropoda</taxon>
        <taxon>Crustacea</taxon>
        <taxon>Multicrustacea</taxon>
        <taxon>Malacostraca</taxon>
        <taxon>Eumalacostraca</taxon>
        <taxon>Eucarida</taxon>
        <taxon>Decapoda</taxon>
        <taxon>Pleocyemata</taxon>
        <taxon>Astacidea</taxon>
        <taxon>Nephropoidea</taxon>
        <taxon>Nephropidae</taxon>
        <taxon>Homarus</taxon>
    </lineage>
</organism>
<feature type="compositionally biased region" description="Polar residues" evidence="1">
    <location>
        <begin position="299"/>
        <end position="308"/>
    </location>
</feature>
<gene>
    <name evidence="3" type="ORF">Hamer_G012750</name>
</gene>
<feature type="domain" description="Nucleolus and neural progenitor protein-like N-terminal" evidence="2">
    <location>
        <begin position="4"/>
        <end position="110"/>
    </location>
</feature>
<dbReference type="Pfam" id="PF14780">
    <property type="entry name" value="NEPRO_N"/>
    <property type="match status" value="1"/>
</dbReference>
<dbReference type="InterPro" id="IPR027951">
    <property type="entry name" value="Nepro_N"/>
</dbReference>
<evidence type="ECO:0000259" key="2">
    <source>
        <dbReference type="Pfam" id="PF14780"/>
    </source>
</evidence>
<feature type="region of interest" description="Disordered" evidence="1">
    <location>
        <begin position="299"/>
        <end position="328"/>
    </location>
</feature>
<dbReference type="AlphaFoldDB" id="A0A8J5MQN9"/>
<proteinExistence type="predicted"/>